<feature type="region of interest" description="Disordered" evidence="6">
    <location>
        <begin position="1"/>
        <end position="41"/>
    </location>
</feature>
<dbReference type="InterPro" id="IPR027469">
    <property type="entry name" value="Cation_efflux_TMD_sf"/>
</dbReference>
<evidence type="ECO:0000256" key="1">
    <source>
        <dbReference type="ARBA" id="ARBA00004141"/>
    </source>
</evidence>
<dbReference type="HOGENOM" id="CLU_013430_8_0_5"/>
<feature type="compositionally biased region" description="Basic and acidic residues" evidence="6">
    <location>
        <begin position="1"/>
        <end position="13"/>
    </location>
</feature>
<dbReference type="Proteomes" id="UP000006578">
    <property type="component" value="Chromosome"/>
</dbReference>
<feature type="transmembrane region" description="Helical" evidence="7">
    <location>
        <begin position="88"/>
        <end position="107"/>
    </location>
</feature>
<evidence type="ECO:0000256" key="7">
    <source>
        <dbReference type="SAM" id="Phobius"/>
    </source>
</evidence>
<dbReference type="EMBL" id="CP000356">
    <property type="protein sequence ID" value="ABF54151.1"/>
    <property type="molecule type" value="Genomic_DNA"/>
</dbReference>
<gene>
    <name evidence="9" type="ordered locus">Sala_2444</name>
</gene>
<dbReference type="InterPro" id="IPR050681">
    <property type="entry name" value="CDF/SLC30A"/>
</dbReference>
<dbReference type="PANTHER" id="PTHR11562">
    <property type="entry name" value="CATION EFFLUX PROTEIN/ ZINC TRANSPORTER"/>
    <property type="match status" value="1"/>
</dbReference>
<dbReference type="AlphaFoldDB" id="Q1GQC1"/>
<dbReference type="GO" id="GO:0005385">
    <property type="term" value="F:zinc ion transmembrane transporter activity"/>
    <property type="evidence" value="ECO:0007669"/>
    <property type="project" value="TreeGrafter"/>
</dbReference>
<feature type="transmembrane region" description="Helical" evidence="7">
    <location>
        <begin position="54"/>
        <end position="76"/>
    </location>
</feature>
<keyword evidence="3" id="KW-0813">Transport</keyword>
<evidence type="ECO:0000313" key="10">
    <source>
        <dbReference type="Proteomes" id="UP000006578"/>
    </source>
</evidence>
<feature type="transmembrane region" description="Helical" evidence="7">
    <location>
        <begin position="114"/>
        <end position="133"/>
    </location>
</feature>
<keyword evidence="10" id="KW-1185">Reference proteome</keyword>
<feature type="transmembrane region" description="Helical" evidence="7">
    <location>
        <begin position="145"/>
        <end position="164"/>
    </location>
</feature>
<organism evidence="9 10">
    <name type="scientific">Sphingopyxis alaskensis (strain DSM 13593 / LMG 18877 / RB2256)</name>
    <name type="common">Sphingomonas alaskensis</name>
    <dbReference type="NCBI Taxonomy" id="317655"/>
    <lineage>
        <taxon>Bacteria</taxon>
        <taxon>Pseudomonadati</taxon>
        <taxon>Pseudomonadota</taxon>
        <taxon>Alphaproteobacteria</taxon>
        <taxon>Sphingomonadales</taxon>
        <taxon>Sphingomonadaceae</taxon>
        <taxon>Sphingopyxis</taxon>
    </lineage>
</organism>
<accession>Q1GQC1</accession>
<dbReference type="KEGG" id="sal:Sala_2444"/>
<evidence type="ECO:0000256" key="5">
    <source>
        <dbReference type="ARBA" id="ARBA00023136"/>
    </source>
</evidence>
<proteinExistence type="predicted"/>
<dbReference type="InterPro" id="IPR058533">
    <property type="entry name" value="Cation_efflux_TM"/>
</dbReference>
<keyword evidence="5 7" id="KW-0472">Membrane</keyword>
<keyword evidence="3" id="KW-0862">Zinc</keyword>
<feature type="transmembrane region" description="Helical" evidence="7">
    <location>
        <begin position="208"/>
        <end position="226"/>
    </location>
</feature>
<evidence type="ECO:0000256" key="2">
    <source>
        <dbReference type="ARBA" id="ARBA00022692"/>
    </source>
</evidence>
<dbReference type="eggNOG" id="COG1230">
    <property type="taxonomic scope" value="Bacteria"/>
</dbReference>
<reference evidence="9 10" key="1">
    <citation type="journal article" date="2009" name="Proc. Natl. Acad. Sci. U.S.A.">
        <title>The genomic basis of trophic strategy in marine bacteria.</title>
        <authorList>
            <person name="Lauro F.M."/>
            <person name="McDougald D."/>
            <person name="Thomas T."/>
            <person name="Williams T.J."/>
            <person name="Egan S."/>
            <person name="Rice S."/>
            <person name="DeMaere M.Z."/>
            <person name="Ting L."/>
            <person name="Ertan H."/>
            <person name="Johnson J."/>
            <person name="Ferriera S."/>
            <person name="Lapidus A."/>
            <person name="Anderson I."/>
            <person name="Kyrpides N."/>
            <person name="Munk A.C."/>
            <person name="Detter C."/>
            <person name="Han C.S."/>
            <person name="Brown M.V."/>
            <person name="Robb F.T."/>
            <person name="Kjelleberg S."/>
            <person name="Cavicchioli R."/>
        </authorList>
    </citation>
    <scope>NUCLEOTIDE SEQUENCE [LARGE SCALE GENOMIC DNA]</scope>
    <source>
        <strain evidence="10">DSM 13593 / LMG 18877 / RB2256</strain>
    </source>
</reference>
<evidence type="ECO:0000256" key="6">
    <source>
        <dbReference type="SAM" id="MobiDB-lite"/>
    </source>
</evidence>
<dbReference type="Pfam" id="PF01545">
    <property type="entry name" value="Cation_efflux"/>
    <property type="match status" value="1"/>
</dbReference>
<dbReference type="Gene3D" id="1.20.1510.10">
    <property type="entry name" value="Cation efflux protein transmembrane domain"/>
    <property type="match status" value="1"/>
</dbReference>
<sequence>MYRRSSSEVEGGKAKSAPPPWSEDAMAEGSENGDGCGCTGDPVRAEKDPAYRRALWIVVILNLGFGAIEIVGGFIANSQALKADSLDFIGDGTITLAGLVAIGWTALARTRIALAQGLFLLTLGLGVIGVALWRALTAVPPEAELMGGIGFVALLVNLTSAAVLSRFREGDANVRAVWLFSRNDAVANVAVIIAAGLVAWTGQAWPDLAVAAIIAALFLHSAYEILRSARTELRQLSEQGIRGQA</sequence>
<dbReference type="STRING" id="317655.Sala_2444"/>
<feature type="transmembrane region" description="Helical" evidence="7">
    <location>
        <begin position="185"/>
        <end position="202"/>
    </location>
</feature>
<protein>
    <submittedName>
        <fullName evidence="9">Cation efflux protein</fullName>
    </submittedName>
</protein>
<name>Q1GQC1_SPHAL</name>
<evidence type="ECO:0000313" key="9">
    <source>
        <dbReference type="EMBL" id="ABF54151.1"/>
    </source>
</evidence>
<keyword evidence="4 7" id="KW-1133">Transmembrane helix</keyword>
<evidence type="ECO:0000256" key="4">
    <source>
        <dbReference type="ARBA" id="ARBA00022989"/>
    </source>
</evidence>
<keyword evidence="2 7" id="KW-0812">Transmembrane</keyword>
<keyword evidence="3" id="KW-0864">Zinc transport</keyword>
<feature type="domain" description="Cation efflux protein transmembrane" evidence="8">
    <location>
        <begin position="55"/>
        <end position="233"/>
    </location>
</feature>
<evidence type="ECO:0000256" key="3">
    <source>
        <dbReference type="ARBA" id="ARBA00022906"/>
    </source>
</evidence>
<dbReference type="SUPFAM" id="SSF161111">
    <property type="entry name" value="Cation efflux protein transmembrane domain-like"/>
    <property type="match status" value="1"/>
</dbReference>
<keyword evidence="3" id="KW-0406">Ion transport</keyword>
<dbReference type="PANTHER" id="PTHR11562:SF17">
    <property type="entry name" value="RE54080P-RELATED"/>
    <property type="match status" value="1"/>
</dbReference>
<comment type="subcellular location">
    <subcellularLocation>
        <location evidence="1">Membrane</location>
        <topology evidence="1">Multi-pass membrane protein</topology>
    </subcellularLocation>
</comment>
<evidence type="ECO:0000259" key="8">
    <source>
        <dbReference type="Pfam" id="PF01545"/>
    </source>
</evidence>
<dbReference type="GO" id="GO:0005886">
    <property type="term" value="C:plasma membrane"/>
    <property type="evidence" value="ECO:0007669"/>
    <property type="project" value="TreeGrafter"/>
</dbReference>